<comment type="caution">
    <text evidence="2">The sequence shown here is derived from an EMBL/GenBank/DDBJ whole genome shotgun (WGS) entry which is preliminary data.</text>
</comment>
<accession>A0A0G0FBR6</accession>
<evidence type="ECO:0000313" key="2">
    <source>
        <dbReference type="EMBL" id="KKQ15397.1"/>
    </source>
</evidence>
<sequence>MEKPKEYKCNDFYQAVILKTAGVPLIRLEKTTERFFNFVFDDPEENVKNIISQYWNNKLKVDARDLIESINELKTRIHSGV</sequence>
<name>A0A0G0FBR6_9BACT</name>
<proteinExistence type="predicted"/>
<evidence type="ECO:0000259" key="1">
    <source>
        <dbReference type="Pfam" id="PF18903"/>
    </source>
</evidence>
<evidence type="ECO:0000313" key="3">
    <source>
        <dbReference type="Proteomes" id="UP000034448"/>
    </source>
</evidence>
<dbReference type="AlphaFoldDB" id="A0A0G0FBR6"/>
<dbReference type="Pfam" id="PF18903">
    <property type="entry name" value="DUF5659"/>
    <property type="match status" value="1"/>
</dbReference>
<dbReference type="Proteomes" id="UP000034448">
    <property type="component" value="Unassembled WGS sequence"/>
</dbReference>
<dbReference type="InterPro" id="IPR043718">
    <property type="entry name" value="DUF5659"/>
</dbReference>
<feature type="domain" description="DUF5659" evidence="1">
    <location>
        <begin position="5"/>
        <end position="77"/>
    </location>
</feature>
<organism evidence="2 3">
    <name type="scientific">Candidatus Daviesbacteria bacterium GW2011_GWA1_36_8</name>
    <dbReference type="NCBI Taxonomy" id="1618417"/>
    <lineage>
        <taxon>Bacteria</taxon>
        <taxon>Candidatus Daviesiibacteriota</taxon>
    </lineage>
</organism>
<dbReference type="EMBL" id="LBSJ01000017">
    <property type="protein sequence ID" value="KKQ15397.1"/>
    <property type="molecule type" value="Genomic_DNA"/>
</dbReference>
<protein>
    <recommendedName>
        <fullName evidence="1">DUF5659 domain-containing protein</fullName>
    </recommendedName>
</protein>
<reference evidence="2 3" key="1">
    <citation type="journal article" date="2015" name="Nature">
        <title>rRNA introns, odd ribosomes, and small enigmatic genomes across a large radiation of phyla.</title>
        <authorList>
            <person name="Brown C.T."/>
            <person name="Hug L.A."/>
            <person name="Thomas B.C."/>
            <person name="Sharon I."/>
            <person name="Castelle C.J."/>
            <person name="Singh A."/>
            <person name="Wilkins M.J."/>
            <person name="Williams K.H."/>
            <person name="Banfield J.F."/>
        </authorList>
    </citation>
    <scope>NUCLEOTIDE SEQUENCE [LARGE SCALE GENOMIC DNA]</scope>
</reference>
<gene>
    <name evidence="2" type="ORF">US28_C0017G0007</name>
</gene>